<evidence type="ECO:0000259" key="8">
    <source>
        <dbReference type="PROSITE" id="PS50048"/>
    </source>
</evidence>
<feature type="compositionally biased region" description="Acidic residues" evidence="7">
    <location>
        <begin position="234"/>
        <end position="245"/>
    </location>
</feature>
<dbReference type="Proteomes" id="UP001498771">
    <property type="component" value="Unassembled WGS sequence"/>
</dbReference>
<evidence type="ECO:0000256" key="7">
    <source>
        <dbReference type="SAM" id="MobiDB-lite"/>
    </source>
</evidence>
<evidence type="ECO:0000256" key="5">
    <source>
        <dbReference type="ARBA" id="ARBA00023163"/>
    </source>
</evidence>
<keyword evidence="4" id="KW-0238">DNA-binding</keyword>
<name>A0ABR1FCU6_9ASCO</name>
<evidence type="ECO:0000313" key="10">
    <source>
        <dbReference type="Proteomes" id="UP001498771"/>
    </source>
</evidence>
<reference evidence="9 10" key="1">
    <citation type="submission" date="2024-03" db="EMBL/GenBank/DDBJ databases">
        <title>Genome-scale model development and genomic sequencing of the oleaginous clade Lipomyces.</title>
        <authorList>
            <consortium name="Lawrence Berkeley National Laboratory"/>
            <person name="Czajka J.J."/>
            <person name="Han Y."/>
            <person name="Kim J."/>
            <person name="Mondo S.J."/>
            <person name="Hofstad B.A."/>
            <person name="Robles A."/>
            <person name="Haridas S."/>
            <person name="Riley R."/>
            <person name="LaButti K."/>
            <person name="Pangilinan J."/>
            <person name="Andreopoulos W."/>
            <person name="Lipzen A."/>
            <person name="Yan J."/>
            <person name="Wang M."/>
            <person name="Ng V."/>
            <person name="Grigoriev I.V."/>
            <person name="Spatafora J.W."/>
            <person name="Magnuson J.K."/>
            <person name="Baker S.E."/>
            <person name="Pomraning K.R."/>
        </authorList>
    </citation>
    <scope>NUCLEOTIDE SEQUENCE [LARGE SCALE GENOMIC DNA]</scope>
    <source>
        <strain evidence="9 10">Phaff 52-87</strain>
    </source>
</reference>
<dbReference type="Pfam" id="PF04082">
    <property type="entry name" value="Fungal_trans"/>
    <property type="match status" value="1"/>
</dbReference>
<accession>A0ABR1FCU6</accession>
<keyword evidence="1" id="KW-0479">Metal-binding</keyword>
<dbReference type="EMBL" id="JBBJBU010000001">
    <property type="protein sequence ID" value="KAK7207669.1"/>
    <property type="molecule type" value="Genomic_DNA"/>
</dbReference>
<gene>
    <name evidence="9" type="ORF">BZA70DRAFT_21632</name>
</gene>
<dbReference type="CDD" id="cd00067">
    <property type="entry name" value="GAL4"/>
    <property type="match status" value="1"/>
</dbReference>
<dbReference type="SUPFAM" id="SSF57701">
    <property type="entry name" value="Zn2/Cys6 DNA-binding domain"/>
    <property type="match status" value="1"/>
</dbReference>
<dbReference type="PROSITE" id="PS50048">
    <property type="entry name" value="ZN2_CY6_FUNGAL_2"/>
    <property type="match status" value="1"/>
</dbReference>
<dbReference type="CDD" id="cd12148">
    <property type="entry name" value="fungal_TF_MHR"/>
    <property type="match status" value="1"/>
</dbReference>
<evidence type="ECO:0000256" key="2">
    <source>
        <dbReference type="ARBA" id="ARBA00022833"/>
    </source>
</evidence>
<feature type="region of interest" description="Disordered" evidence="7">
    <location>
        <begin position="108"/>
        <end position="137"/>
    </location>
</feature>
<sequence length="793" mass="89002">MAKKGLRASIACNHCNAAKSRCDFSLHGSPCSRCRQRNYSDCKPIQSRRGTYDRKEWFQKRKMSAPSISSSAARPPASVVVAEGDADPPAIVSAVSAAATMAVEAADVDSESFSSSNTTSSSPPTGGDRDSASPLDCSPQFTAVNHCNHCPGQINRPHIRSFATKSIDESDSGQTKEWARVFKSLFTNIDKPSKQPLLYFGESFPVSWLLYKVQKDRHGQIRLKQPRLQSGSSGDEDDGESDEEPSNIIFDGCEHPAHMTAAKIAYLSSEKCFSKPSPLIYTQLFSTYFQNIHHFYPIVNRADLARMFDQDSVPWILFYSICFAAASHCPISALCREGGYSTRREARMDFYRRAKSLFDLSYEKNKITLIQSALLLSFWGGQPDDCWNSVSWINMAVNIAESLGMHRQMSSADLPDEDRALWRRIWWSLVARDSFCAALLGKPLRINVSQCDTESLALKDFESDSNPVLASNPAMWGERRVEYGLYVIENAKLGVILRRIVQARDGHLIDTDFVLATHRALQEWERQMPDILRVGYMFPESPLYVYGAALSLVYNHHLVYLHQTAPVDCEISLSIAQEAILDIAEFGSTLVTVSVIPFMPQDTLASFFMAIVMLFTQMQSKNCTRDKLSLFRMQLKICEMIVHQAQDHWDHADWILAISEGLREKLNLQSPQYDTAYQSMWTSNHDNAVSSDARREEDDVYDFAALDEFVQNIEPDLWNPETPGTAKKLAGAKEVTTTQDSREKNHDTETRFITELEKNRSLDCGQVEDSGMGCTDVDSFGSLMLMTPAIVSS</sequence>
<evidence type="ECO:0000256" key="4">
    <source>
        <dbReference type="ARBA" id="ARBA00023125"/>
    </source>
</evidence>
<keyword evidence="10" id="KW-1185">Reference proteome</keyword>
<organism evidence="9 10">
    <name type="scientific">Myxozyma melibiosi</name>
    <dbReference type="NCBI Taxonomy" id="54550"/>
    <lineage>
        <taxon>Eukaryota</taxon>
        <taxon>Fungi</taxon>
        <taxon>Dikarya</taxon>
        <taxon>Ascomycota</taxon>
        <taxon>Saccharomycotina</taxon>
        <taxon>Lipomycetes</taxon>
        <taxon>Lipomycetales</taxon>
        <taxon>Lipomycetaceae</taxon>
        <taxon>Myxozyma</taxon>
    </lineage>
</organism>
<evidence type="ECO:0000256" key="1">
    <source>
        <dbReference type="ARBA" id="ARBA00022723"/>
    </source>
</evidence>
<dbReference type="RefSeq" id="XP_064770702.1">
    <property type="nucleotide sequence ID" value="XM_064910186.1"/>
</dbReference>
<keyword evidence="6" id="KW-0539">Nucleus</keyword>
<dbReference type="Pfam" id="PF00172">
    <property type="entry name" value="Zn_clus"/>
    <property type="match status" value="1"/>
</dbReference>
<dbReference type="PANTHER" id="PTHR47171:SF1">
    <property type="entry name" value="ZN(II)2CYS6 TRANSCRIPTION FACTOR (EUROFUNG)"/>
    <property type="match status" value="1"/>
</dbReference>
<dbReference type="InterPro" id="IPR001138">
    <property type="entry name" value="Zn2Cys6_DnaBD"/>
</dbReference>
<protein>
    <submittedName>
        <fullName evidence="9">Fungal-specific transcription factor domain-containing protein</fullName>
    </submittedName>
</protein>
<comment type="caution">
    <text evidence="9">The sequence shown here is derived from an EMBL/GenBank/DDBJ whole genome shotgun (WGS) entry which is preliminary data.</text>
</comment>
<keyword evidence="3" id="KW-0805">Transcription regulation</keyword>
<dbReference type="SMART" id="SM00906">
    <property type="entry name" value="Fungal_trans"/>
    <property type="match status" value="1"/>
</dbReference>
<feature type="region of interest" description="Disordered" evidence="7">
    <location>
        <begin position="221"/>
        <end position="247"/>
    </location>
</feature>
<feature type="domain" description="Zn(2)-C6 fungal-type" evidence="8">
    <location>
        <begin position="11"/>
        <end position="42"/>
    </location>
</feature>
<keyword evidence="2" id="KW-0862">Zinc</keyword>
<dbReference type="GeneID" id="90035698"/>
<dbReference type="InterPro" id="IPR036864">
    <property type="entry name" value="Zn2-C6_fun-type_DNA-bd_sf"/>
</dbReference>
<dbReference type="PANTHER" id="PTHR47171">
    <property type="entry name" value="FARA-RELATED"/>
    <property type="match status" value="1"/>
</dbReference>
<proteinExistence type="predicted"/>
<evidence type="ECO:0000256" key="3">
    <source>
        <dbReference type="ARBA" id="ARBA00023015"/>
    </source>
</evidence>
<dbReference type="InterPro" id="IPR052073">
    <property type="entry name" value="Amide_Lactam_Regulators"/>
</dbReference>
<keyword evidence="5" id="KW-0804">Transcription</keyword>
<feature type="region of interest" description="Disordered" evidence="7">
    <location>
        <begin position="724"/>
        <end position="747"/>
    </location>
</feature>
<evidence type="ECO:0000256" key="6">
    <source>
        <dbReference type="ARBA" id="ARBA00023242"/>
    </source>
</evidence>
<evidence type="ECO:0000313" key="9">
    <source>
        <dbReference type="EMBL" id="KAK7207669.1"/>
    </source>
</evidence>
<dbReference type="InterPro" id="IPR007219">
    <property type="entry name" value="XnlR_reg_dom"/>
</dbReference>
<feature type="compositionally biased region" description="Low complexity" evidence="7">
    <location>
        <begin position="108"/>
        <end position="122"/>
    </location>
</feature>